<keyword evidence="3" id="KW-0413">Isomerase</keyword>
<dbReference type="Pfam" id="PF16124">
    <property type="entry name" value="RecQ_Zn_bind"/>
    <property type="match status" value="1"/>
</dbReference>
<dbReference type="RefSeq" id="XP_009492426.1">
    <property type="nucleotide sequence ID" value="XM_009494151.1"/>
</dbReference>
<dbReference type="GeneID" id="20525028"/>
<dbReference type="PANTHER" id="PTHR13710:SF153">
    <property type="entry name" value="RECQ-LIKE DNA HELICASE BLM"/>
    <property type="match status" value="1"/>
</dbReference>
<dbReference type="GO" id="GO:0000724">
    <property type="term" value="P:double-strand break repair via homologous recombination"/>
    <property type="evidence" value="ECO:0007669"/>
    <property type="project" value="TreeGrafter"/>
</dbReference>
<dbReference type="OrthoDB" id="10261556at2759"/>
<evidence type="ECO:0000259" key="8">
    <source>
        <dbReference type="PROSITE" id="PS51194"/>
    </source>
</evidence>
<dbReference type="SUPFAM" id="SSF52540">
    <property type="entry name" value="P-loop containing nucleoside triphosphate hydrolases"/>
    <property type="match status" value="1"/>
</dbReference>
<dbReference type="GO" id="GO:0005634">
    <property type="term" value="C:nucleus"/>
    <property type="evidence" value="ECO:0007669"/>
    <property type="project" value="TreeGrafter"/>
</dbReference>
<dbReference type="Gene3D" id="3.40.50.300">
    <property type="entry name" value="P-loop containing nucleotide triphosphate hydrolases"/>
    <property type="match status" value="1"/>
</dbReference>
<accession>A0A058ZE95</accession>
<sequence>MTPCINKPDVRYIIHSTMPKSLDAYQQETGRAGRDGLGGKCILFYSFFDITRQAWIMEDAQDEEELSIITPVLTRELVADRAHFMAEPTIPPERGALRNRELLRRVIAFCEDPFTCRRELILNYYGQTFDNQECGGLCDNCQRRKQFARVDCTEEAQLLANINRLYVILQQRHEQRLMEEGEKSPLRTKDAAGRLIRWLFAMSVLDLEVVTSATRMRSGVLPGLHFERLLSGELQVFMALAQPAKKRTSSKASAAAGKRRQTSKPAVDESVGVVTVTGVARADPPPSPGPLVSADGGAFSGEEWEVLGNDLPQELPVESDDPPPATKKRASKRKAAPKKKEKTKKKAKDDAQTAETGTLPFEVEPMVSL</sequence>
<dbReference type="GO" id="GO:0043138">
    <property type="term" value="F:3'-5' DNA helicase activity"/>
    <property type="evidence" value="ECO:0007669"/>
    <property type="project" value="UniProtKB-EC"/>
</dbReference>
<feature type="domain" description="Helicase C-terminal" evidence="8">
    <location>
        <begin position="1"/>
        <end position="78"/>
    </location>
</feature>
<evidence type="ECO:0000256" key="3">
    <source>
        <dbReference type="ARBA" id="ARBA00023235"/>
    </source>
</evidence>
<feature type="compositionally biased region" description="Basic residues" evidence="7">
    <location>
        <begin position="326"/>
        <end position="346"/>
    </location>
</feature>
<evidence type="ECO:0000256" key="1">
    <source>
        <dbReference type="ARBA" id="ARBA00005446"/>
    </source>
</evidence>
<dbReference type="eggNOG" id="KOG0351">
    <property type="taxonomic scope" value="Eukaryota"/>
</dbReference>
<dbReference type="GO" id="GO:0005694">
    <property type="term" value="C:chromosome"/>
    <property type="evidence" value="ECO:0007669"/>
    <property type="project" value="TreeGrafter"/>
</dbReference>
<dbReference type="GO" id="GO:0003677">
    <property type="term" value="F:DNA binding"/>
    <property type="evidence" value="ECO:0007669"/>
    <property type="project" value="UniProtKB-KW"/>
</dbReference>
<evidence type="ECO:0000313" key="9">
    <source>
        <dbReference type="EMBL" id="KCV72725.1"/>
    </source>
</evidence>
<feature type="region of interest" description="Disordered" evidence="7">
    <location>
        <begin position="247"/>
        <end position="269"/>
    </location>
</feature>
<dbReference type="InterPro" id="IPR032284">
    <property type="entry name" value="RecQ_Zn-bd"/>
</dbReference>
<evidence type="ECO:0000256" key="6">
    <source>
        <dbReference type="ARBA" id="ARBA00034808"/>
    </source>
</evidence>
<organism evidence="9">
    <name type="scientific">Fonticula alba</name>
    <name type="common">Slime mold</name>
    <dbReference type="NCBI Taxonomy" id="691883"/>
    <lineage>
        <taxon>Eukaryota</taxon>
        <taxon>Rotosphaerida</taxon>
        <taxon>Fonticulaceae</taxon>
        <taxon>Fonticula</taxon>
    </lineage>
</organism>
<comment type="catalytic activity">
    <reaction evidence="5">
        <text>Couples ATP hydrolysis with the unwinding of duplex DNA by translocating in the 3'-5' direction.</text>
        <dbReference type="EC" id="5.6.2.4"/>
    </reaction>
</comment>
<dbReference type="InterPro" id="IPR036388">
    <property type="entry name" value="WH-like_DNA-bd_sf"/>
</dbReference>
<dbReference type="EMBL" id="KB932201">
    <property type="protein sequence ID" value="KCV72725.1"/>
    <property type="molecule type" value="Genomic_DNA"/>
</dbReference>
<evidence type="ECO:0000256" key="4">
    <source>
        <dbReference type="ARBA" id="ARBA00023242"/>
    </source>
</evidence>
<evidence type="ECO:0000313" key="10">
    <source>
        <dbReference type="Proteomes" id="UP000030693"/>
    </source>
</evidence>
<evidence type="ECO:0000256" key="7">
    <source>
        <dbReference type="SAM" id="MobiDB-lite"/>
    </source>
</evidence>
<dbReference type="InterPro" id="IPR027417">
    <property type="entry name" value="P-loop_NTPase"/>
</dbReference>
<dbReference type="Proteomes" id="UP000030693">
    <property type="component" value="Unassembled WGS sequence"/>
</dbReference>
<keyword evidence="2" id="KW-0238">DNA-binding</keyword>
<dbReference type="Gene3D" id="1.10.10.10">
    <property type="entry name" value="Winged helix-like DNA-binding domain superfamily/Winged helix DNA-binding domain"/>
    <property type="match status" value="1"/>
</dbReference>
<comment type="similarity">
    <text evidence="1">Belongs to the helicase family. RecQ subfamily.</text>
</comment>
<keyword evidence="4" id="KW-0539">Nucleus</keyword>
<proteinExistence type="inferred from homology"/>
<gene>
    <name evidence="9" type="ORF">H696_00303</name>
</gene>
<name>A0A058ZE95_FONAL</name>
<dbReference type="STRING" id="691883.A0A058ZE95"/>
<dbReference type="PROSITE" id="PS51194">
    <property type="entry name" value="HELICASE_CTER"/>
    <property type="match status" value="1"/>
</dbReference>
<dbReference type="EC" id="5.6.2.4" evidence="6"/>
<protein>
    <recommendedName>
        <fullName evidence="6">DNA 3'-5' helicase</fullName>
        <ecNumber evidence="6">5.6.2.4</ecNumber>
    </recommendedName>
</protein>
<evidence type="ECO:0000256" key="2">
    <source>
        <dbReference type="ARBA" id="ARBA00023125"/>
    </source>
</evidence>
<dbReference type="AlphaFoldDB" id="A0A058ZE95"/>
<dbReference type="PANTHER" id="PTHR13710">
    <property type="entry name" value="DNA HELICASE RECQ FAMILY MEMBER"/>
    <property type="match status" value="1"/>
</dbReference>
<keyword evidence="10" id="KW-1185">Reference proteome</keyword>
<dbReference type="GO" id="GO:0005737">
    <property type="term" value="C:cytoplasm"/>
    <property type="evidence" value="ECO:0007669"/>
    <property type="project" value="TreeGrafter"/>
</dbReference>
<evidence type="ECO:0000256" key="5">
    <source>
        <dbReference type="ARBA" id="ARBA00034617"/>
    </source>
</evidence>
<dbReference type="GO" id="GO:0009378">
    <property type="term" value="F:four-way junction helicase activity"/>
    <property type="evidence" value="ECO:0007669"/>
    <property type="project" value="TreeGrafter"/>
</dbReference>
<reference evidence="9" key="1">
    <citation type="submission" date="2013-04" db="EMBL/GenBank/DDBJ databases">
        <title>The Genome Sequence of Fonticula alba ATCC 38817.</title>
        <authorList>
            <consortium name="The Broad Institute Genomics Platform"/>
            <person name="Russ C."/>
            <person name="Cuomo C."/>
            <person name="Burger G."/>
            <person name="Gray M.W."/>
            <person name="Holland P.W.H."/>
            <person name="King N."/>
            <person name="Lang F.B.F."/>
            <person name="Roger A.J."/>
            <person name="Ruiz-Trillo I."/>
            <person name="Brown M."/>
            <person name="Walker B."/>
            <person name="Young S."/>
            <person name="Zeng Q."/>
            <person name="Gargeya S."/>
            <person name="Fitzgerald M."/>
            <person name="Haas B."/>
            <person name="Abouelleil A."/>
            <person name="Allen A.W."/>
            <person name="Alvarado L."/>
            <person name="Arachchi H.M."/>
            <person name="Berlin A.M."/>
            <person name="Chapman S.B."/>
            <person name="Gainer-Dewar J."/>
            <person name="Goldberg J."/>
            <person name="Griggs A."/>
            <person name="Gujja S."/>
            <person name="Hansen M."/>
            <person name="Howarth C."/>
            <person name="Imamovic A."/>
            <person name="Ireland A."/>
            <person name="Larimer J."/>
            <person name="McCowan C."/>
            <person name="Murphy C."/>
            <person name="Pearson M."/>
            <person name="Poon T.W."/>
            <person name="Priest M."/>
            <person name="Roberts A."/>
            <person name="Saif S."/>
            <person name="Shea T."/>
            <person name="Sisk P."/>
            <person name="Sykes S."/>
            <person name="Wortman J."/>
            <person name="Nusbaum C."/>
            <person name="Birren B."/>
        </authorList>
    </citation>
    <scope>NUCLEOTIDE SEQUENCE [LARGE SCALE GENOMIC DNA]</scope>
    <source>
        <strain evidence="9">ATCC 38817</strain>
    </source>
</reference>
<feature type="region of interest" description="Disordered" evidence="7">
    <location>
        <begin position="304"/>
        <end position="369"/>
    </location>
</feature>
<dbReference type="InterPro" id="IPR001650">
    <property type="entry name" value="Helicase_C-like"/>
</dbReference>